<feature type="chain" id="PRO_5024437949" evidence="1">
    <location>
        <begin position="20"/>
        <end position="154"/>
    </location>
</feature>
<reference evidence="3" key="1">
    <citation type="journal article" date="2012" name="Science">
        <title>The Paleozoic origin of enzymatic lignin decomposition reconstructed from 31 fungal genomes.</title>
        <authorList>
            <person name="Floudas D."/>
            <person name="Binder M."/>
            <person name="Riley R."/>
            <person name="Barry K."/>
            <person name="Blanchette R.A."/>
            <person name="Henrissat B."/>
            <person name="Martinez A.T."/>
            <person name="Otillar R."/>
            <person name="Spatafora J.W."/>
            <person name="Yadav J.S."/>
            <person name="Aerts A."/>
            <person name="Benoit I."/>
            <person name="Boyd A."/>
            <person name="Carlson A."/>
            <person name="Copeland A."/>
            <person name="Coutinho P.M."/>
            <person name="de Vries R.P."/>
            <person name="Ferreira P."/>
            <person name="Findley K."/>
            <person name="Foster B."/>
            <person name="Gaskell J."/>
            <person name="Glotzer D."/>
            <person name="Gorecki P."/>
            <person name="Heitman J."/>
            <person name="Hesse C."/>
            <person name="Hori C."/>
            <person name="Igarashi K."/>
            <person name="Jurgens J.A."/>
            <person name="Kallen N."/>
            <person name="Kersten P."/>
            <person name="Kohler A."/>
            <person name="Kuees U."/>
            <person name="Kumar T.K.A."/>
            <person name="Kuo A."/>
            <person name="LaButti K."/>
            <person name="Larrondo L.F."/>
            <person name="Lindquist E."/>
            <person name="Ling A."/>
            <person name="Lombard V."/>
            <person name="Lucas S."/>
            <person name="Lundell T."/>
            <person name="Martin R."/>
            <person name="McLaughlin D.J."/>
            <person name="Morgenstern I."/>
            <person name="Morin E."/>
            <person name="Murat C."/>
            <person name="Nagy L.G."/>
            <person name="Nolan M."/>
            <person name="Ohm R.A."/>
            <person name="Patyshakuliyeva A."/>
            <person name="Rokas A."/>
            <person name="Ruiz-Duenas F.J."/>
            <person name="Sabat G."/>
            <person name="Salamov A."/>
            <person name="Samejima M."/>
            <person name="Schmutz J."/>
            <person name="Slot J.C."/>
            <person name="St John F."/>
            <person name="Stenlid J."/>
            <person name="Sun H."/>
            <person name="Sun S."/>
            <person name="Syed K."/>
            <person name="Tsang A."/>
            <person name="Wiebenga A."/>
            <person name="Young D."/>
            <person name="Pisabarro A."/>
            <person name="Eastwood D.C."/>
            <person name="Martin F."/>
            <person name="Cullen D."/>
            <person name="Grigoriev I.V."/>
            <person name="Hibbett D.S."/>
        </authorList>
    </citation>
    <scope>NUCLEOTIDE SEQUENCE [LARGE SCALE GENOMIC DNA]</scope>
    <source>
        <strain evidence="3">RWD-64-598 SS2</strain>
    </source>
</reference>
<feature type="signal peptide" evidence="1">
    <location>
        <begin position="1"/>
        <end position="19"/>
    </location>
</feature>
<comment type="caution">
    <text evidence="2">The sequence shown here is derived from an EMBL/GenBank/DDBJ whole genome shotgun (WGS) entry which is preliminary data.</text>
</comment>
<keyword evidence="1" id="KW-0732">Signal</keyword>
<sequence>MKFTAASALSCAALAAASAVTQEKRADCPEASRFGVLQVVPSNLTVGSGFTIHTDFSCARTFGIVPKYTDYYISVPEGNNGHEPPVLLYRRDYNPAGGDWDTFTADVPAAFYFNASYAVEVQVTYPQNGTDGQQYFTMGSTYLPIDLTVPQDPN</sequence>
<keyword evidence="3" id="KW-1185">Reference proteome</keyword>
<organism evidence="2 3">
    <name type="scientific">Coniophora puteana (strain RWD-64-598)</name>
    <name type="common">Brown rot fungus</name>
    <dbReference type="NCBI Taxonomy" id="741705"/>
    <lineage>
        <taxon>Eukaryota</taxon>
        <taxon>Fungi</taxon>
        <taxon>Dikarya</taxon>
        <taxon>Basidiomycota</taxon>
        <taxon>Agaricomycotina</taxon>
        <taxon>Agaricomycetes</taxon>
        <taxon>Agaricomycetidae</taxon>
        <taxon>Boletales</taxon>
        <taxon>Coniophorineae</taxon>
        <taxon>Coniophoraceae</taxon>
        <taxon>Coniophora</taxon>
    </lineage>
</organism>
<dbReference type="EMBL" id="JH711575">
    <property type="protein sequence ID" value="EIW84400.1"/>
    <property type="molecule type" value="Genomic_DNA"/>
</dbReference>
<dbReference type="OrthoDB" id="3043660at2759"/>
<accession>A0A5M3MZ31</accession>
<evidence type="ECO:0000256" key="1">
    <source>
        <dbReference type="SAM" id="SignalP"/>
    </source>
</evidence>
<protein>
    <submittedName>
        <fullName evidence="2">Uncharacterized protein</fullName>
    </submittedName>
</protein>
<name>A0A5M3MZ31_CONPW</name>
<dbReference type="KEGG" id="cput:CONPUDRAFT_163542"/>
<gene>
    <name evidence="2" type="ORF">CONPUDRAFT_163542</name>
</gene>
<proteinExistence type="predicted"/>
<evidence type="ECO:0000313" key="3">
    <source>
        <dbReference type="Proteomes" id="UP000053558"/>
    </source>
</evidence>
<dbReference type="OMA" id="WVEYKLE"/>
<dbReference type="RefSeq" id="XP_007766109.1">
    <property type="nucleotide sequence ID" value="XM_007767919.1"/>
</dbReference>
<dbReference type="GeneID" id="19204932"/>
<dbReference type="Proteomes" id="UP000053558">
    <property type="component" value="Unassembled WGS sequence"/>
</dbReference>
<evidence type="ECO:0000313" key="2">
    <source>
        <dbReference type="EMBL" id="EIW84400.1"/>
    </source>
</evidence>
<dbReference type="AlphaFoldDB" id="A0A5M3MZ31"/>